<evidence type="ECO:0000313" key="1">
    <source>
        <dbReference type="EMBL" id="CAL1673801.1"/>
    </source>
</evidence>
<proteinExistence type="predicted"/>
<keyword evidence="2" id="KW-1185">Reference proteome</keyword>
<name>A0AAV2N3A0_9HYME</name>
<dbReference type="AlphaFoldDB" id="A0AAV2N3A0"/>
<accession>A0AAV2N3A0</accession>
<reference evidence="1 2" key="1">
    <citation type="submission" date="2024-04" db="EMBL/GenBank/DDBJ databases">
        <authorList>
            <consortium name="Molecular Ecology Group"/>
        </authorList>
    </citation>
    <scope>NUCLEOTIDE SEQUENCE [LARGE SCALE GENOMIC DNA]</scope>
</reference>
<dbReference type="EMBL" id="OZ034824">
    <property type="protein sequence ID" value="CAL1673801.1"/>
    <property type="molecule type" value="Genomic_DNA"/>
</dbReference>
<gene>
    <name evidence="1" type="ORF">LPLAT_LOCUS611</name>
</gene>
<sequence length="109" mass="11902">MLLRNSTTHSILRSILVGKPTACELARTSLPIARSSILSGKLETRRASTVKLGFIPSDHRVSISTESSSLILHITGVISDYQRVSRLLSGEERASIGPRRTCKLCVTKL</sequence>
<organism evidence="1 2">
    <name type="scientific">Lasius platythorax</name>
    <dbReference type="NCBI Taxonomy" id="488582"/>
    <lineage>
        <taxon>Eukaryota</taxon>
        <taxon>Metazoa</taxon>
        <taxon>Ecdysozoa</taxon>
        <taxon>Arthropoda</taxon>
        <taxon>Hexapoda</taxon>
        <taxon>Insecta</taxon>
        <taxon>Pterygota</taxon>
        <taxon>Neoptera</taxon>
        <taxon>Endopterygota</taxon>
        <taxon>Hymenoptera</taxon>
        <taxon>Apocrita</taxon>
        <taxon>Aculeata</taxon>
        <taxon>Formicoidea</taxon>
        <taxon>Formicidae</taxon>
        <taxon>Formicinae</taxon>
        <taxon>Lasius</taxon>
        <taxon>Lasius</taxon>
    </lineage>
</organism>
<protein>
    <submittedName>
        <fullName evidence="1">Uncharacterized protein</fullName>
    </submittedName>
</protein>
<evidence type="ECO:0000313" key="2">
    <source>
        <dbReference type="Proteomes" id="UP001497644"/>
    </source>
</evidence>
<dbReference type="Proteomes" id="UP001497644">
    <property type="component" value="Chromosome 1"/>
</dbReference>